<name>A0ACB6Z577_THEGA</name>
<dbReference type="EMBL" id="MU118123">
    <property type="protein sequence ID" value="KAF9644712.1"/>
    <property type="molecule type" value="Genomic_DNA"/>
</dbReference>
<reference evidence="1" key="2">
    <citation type="journal article" date="2020" name="Nat. Commun.">
        <title>Large-scale genome sequencing of mycorrhizal fungi provides insights into the early evolution of symbiotic traits.</title>
        <authorList>
            <person name="Miyauchi S."/>
            <person name="Kiss E."/>
            <person name="Kuo A."/>
            <person name="Drula E."/>
            <person name="Kohler A."/>
            <person name="Sanchez-Garcia M."/>
            <person name="Morin E."/>
            <person name="Andreopoulos B."/>
            <person name="Barry K.W."/>
            <person name="Bonito G."/>
            <person name="Buee M."/>
            <person name="Carver A."/>
            <person name="Chen C."/>
            <person name="Cichocki N."/>
            <person name="Clum A."/>
            <person name="Culley D."/>
            <person name="Crous P.W."/>
            <person name="Fauchery L."/>
            <person name="Girlanda M."/>
            <person name="Hayes R.D."/>
            <person name="Keri Z."/>
            <person name="LaButti K."/>
            <person name="Lipzen A."/>
            <person name="Lombard V."/>
            <person name="Magnuson J."/>
            <person name="Maillard F."/>
            <person name="Murat C."/>
            <person name="Nolan M."/>
            <person name="Ohm R.A."/>
            <person name="Pangilinan J."/>
            <person name="Pereira M.F."/>
            <person name="Perotto S."/>
            <person name="Peter M."/>
            <person name="Pfister S."/>
            <person name="Riley R."/>
            <person name="Sitrit Y."/>
            <person name="Stielow J.B."/>
            <person name="Szollosi G."/>
            <person name="Zifcakova L."/>
            <person name="Stursova M."/>
            <person name="Spatafora J.W."/>
            <person name="Tedersoo L."/>
            <person name="Vaario L.M."/>
            <person name="Yamada A."/>
            <person name="Yan M."/>
            <person name="Wang P."/>
            <person name="Xu J."/>
            <person name="Bruns T."/>
            <person name="Baldrian P."/>
            <person name="Vilgalys R."/>
            <person name="Dunand C."/>
            <person name="Henrissat B."/>
            <person name="Grigoriev I.V."/>
            <person name="Hibbett D."/>
            <person name="Nagy L.G."/>
            <person name="Martin F.M."/>
        </authorList>
    </citation>
    <scope>NUCLEOTIDE SEQUENCE</scope>
    <source>
        <strain evidence="1">P2</strain>
    </source>
</reference>
<proteinExistence type="predicted"/>
<protein>
    <submittedName>
        <fullName evidence="1">Uncharacterized protein</fullName>
    </submittedName>
</protein>
<evidence type="ECO:0000313" key="2">
    <source>
        <dbReference type="Proteomes" id="UP000886501"/>
    </source>
</evidence>
<organism evidence="1 2">
    <name type="scientific">Thelephora ganbajun</name>
    <name type="common">Ganba fungus</name>
    <dbReference type="NCBI Taxonomy" id="370292"/>
    <lineage>
        <taxon>Eukaryota</taxon>
        <taxon>Fungi</taxon>
        <taxon>Dikarya</taxon>
        <taxon>Basidiomycota</taxon>
        <taxon>Agaricomycotina</taxon>
        <taxon>Agaricomycetes</taxon>
        <taxon>Thelephorales</taxon>
        <taxon>Thelephoraceae</taxon>
        <taxon>Thelephora</taxon>
    </lineage>
</organism>
<sequence>MRNWTTLAVTPRPRSRSGTNAPRVELARLPLHNLAANSSRRPTRTDVGDEGNTTEGYAPNGAGRTSGNSGRTTVNLKRTEMVGKFNDDEAEKRKRRKSAKLLGQQLTLFDGLTDPGPVVNG</sequence>
<accession>A0ACB6Z577</accession>
<comment type="caution">
    <text evidence="1">The sequence shown here is derived from an EMBL/GenBank/DDBJ whole genome shotgun (WGS) entry which is preliminary data.</text>
</comment>
<dbReference type="Proteomes" id="UP000886501">
    <property type="component" value="Unassembled WGS sequence"/>
</dbReference>
<gene>
    <name evidence="1" type="ORF">BDM02DRAFT_876738</name>
</gene>
<reference evidence="1" key="1">
    <citation type="submission" date="2019-10" db="EMBL/GenBank/DDBJ databases">
        <authorList>
            <consortium name="DOE Joint Genome Institute"/>
            <person name="Kuo A."/>
            <person name="Miyauchi S."/>
            <person name="Kiss E."/>
            <person name="Drula E."/>
            <person name="Kohler A."/>
            <person name="Sanchez-Garcia M."/>
            <person name="Andreopoulos B."/>
            <person name="Barry K.W."/>
            <person name="Bonito G."/>
            <person name="Buee M."/>
            <person name="Carver A."/>
            <person name="Chen C."/>
            <person name="Cichocki N."/>
            <person name="Clum A."/>
            <person name="Culley D."/>
            <person name="Crous P.W."/>
            <person name="Fauchery L."/>
            <person name="Girlanda M."/>
            <person name="Hayes R."/>
            <person name="Keri Z."/>
            <person name="Labutti K."/>
            <person name="Lipzen A."/>
            <person name="Lombard V."/>
            <person name="Magnuson J."/>
            <person name="Maillard F."/>
            <person name="Morin E."/>
            <person name="Murat C."/>
            <person name="Nolan M."/>
            <person name="Ohm R."/>
            <person name="Pangilinan J."/>
            <person name="Pereira M."/>
            <person name="Perotto S."/>
            <person name="Peter M."/>
            <person name="Riley R."/>
            <person name="Sitrit Y."/>
            <person name="Stielow B."/>
            <person name="Szollosi G."/>
            <person name="Zifcakova L."/>
            <person name="Stursova M."/>
            <person name="Spatafora J.W."/>
            <person name="Tedersoo L."/>
            <person name="Vaario L.-M."/>
            <person name="Yamada A."/>
            <person name="Yan M."/>
            <person name="Wang P."/>
            <person name="Xu J."/>
            <person name="Bruns T."/>
            <person name="Baldrian P."/>
            <person name="Vilgalys R."/>
            <person name="Henrissat B."/>
            <person name="Grigoriev I.V."/>
            <person name="Hibbett D."/>
            <person name="Nagy L.G."/>
            <person name="Martin F.M."/>
        </authorList>
    </citation>
    <scope>NUCLEOTIDE SEQUENCE</scope>
    <source>
        <strain evidence="1">P2</strain>
    </source>
</reference>
<evidence type="ECO:0000313" key="1">
    <source>
        <dbReference type="EMBL" id="KAF9644712.1"/>
    </source>
</evidence>
<keyword evidence="2" id="KW-1185">Reference proteome</keyword>